<dbReference type="Proteomes" id="UP000002071">
    <property type="component" value="Chromosome"/>
</dbReference>
<sequence length="265" mass="28307">MPELSITERQQDRLDAVRREVEAAYVETYGETRPQDAIEYLLDTYTPPEERAVVAAYEEVATATYPTLQHVASEVDAVPGSGIEAAEMRGRLLAALGPETLAERLRAADTETEEDEVSAADDSASAGEFDADSPPETPGGPRIDEDSPATTGDPSQGDAGTDTDGADETDKTDADETDKMDGADETTAGSVDSDGSNDGDESASESQAESTPTSPLASVNKLLDDHSEKWRKGEGDAPYEVDLPDGTTKSARTKDDVRQLLFRHY</sequence>
<dbReference type="AlphaFoldDB" id="C7NS20"/>
<reference evidence="2 3" key="1">
    <citation type="journal article" date="2009" name="Stand. Genomic Sci.">
        <title>Complete genome sequence of Halorhabdus utahensis type strain (AX-2).</title>
        <authorList>
            <person name="Anderson I."/>
            <person name="Tindall B.J."/>
            <person name="Pomrenke H."/>
            <person name="Goker M."/>
            <person name="Lapidus A."/>
            <person name="Nolan M."/>
            <person name="Copeland A."/>
            <person name="Glavina Del Rio T."/>
            <person name="Chen F."/>
            <person name="Tice H."/>
            <person name="Cheng J.F."/>
            <person name="Lucas S."/>
            <person name="Chertkov O."/>
            <person name="Bruce D."/>
            <person name="Brettin T."/>
            <person name="Detter J.C."/>
            <person name="Han C."/>
            <person name="Goodwin L."/>
            <person name="Land M."/>
            <person name="Hauser L."/>
            <person name="Chang Y.J."/>
            <person name="Jeffries C.D."/>
            <person name="Pitluck S."/>
            <person name="Pati A."/>
            <person name="Mavromatis K."/>
            <person name="Ivanova N."/>
            <person name="Ovchinnikova G."/>
            <person name="Chen A."/>
            <person name="Palaniappan K."/>
            <person name="Chain P."/>
            <person name="Rohde M."/>
            <person name="Bristow J."/>
            <person name="Eisen J.A."/>
            <person name="Markowitz V."/>
            <person name="Hugenholtz P."/>
            <person name="Kyrpides N.C."/>
            <person name="Klenk H.P."/>
        </authorList>
    </citation>
    <scope>NUCLEOTIDE SEQUENCE [LARGE SCALE GENOMIC DNA]</scope>
    <source>
        <strain evidence="3">DSM 12940 / JCM 11049 / AX-2</strain>
    </source>
</reference>
<accession>C7NS20</accession>
<evidence type="ECO:0000313" key="3">
    <source>
        <dbReference type="Proteomes" id="UP000002071"/>
    </source>
</evidence>
<dbReference type="OrthoDB" id="205007at2157"/>
<feature type="compositionally biased region" description="Polar residues" evidence="1">
    <location>
        <begin position="207"/>
        <end position="217"/>
    </location>
</feature>
<protein>
    <submittedName>
        <fullName evidence="2">Uncharacterized protein</fullName>
    </submittedName>
</protein>
<keyword evidence="3" id="KW-1185">Reference proteome</keyword>
<evidence type="ECO:0000313" key="2">
    <source>
        <dbReference type="EMBL" id="ACV10627.1"/>
    </source>
</evidence>
<dbReference type="GeneID" id="8382707"/>
<gene>
    <name evidence="2" type="ordered locus">Huta_0440</name>
</gene>
<dbReference type="eggNOG" id="arCOG09005">
    <property type="taxonomic scope" value="Archaea"/>
</dbReference>
<evidence type="ECO:0000256" key="1">
    <source>
        <dbReference type="SAM" id="MobiDB-lite"/>
    </source>
</evidence>
<proteinExistence type="predicted"/>
<dbReference type="HOGENOM" id="CLU_1207588_0_0_2"/>
<organism evidence="2 3">
    <name type="scientific">Halorhabdus utahensis (strain DSM 12940 / JCM 11049 / AX-2)</name>
    <dbReference type="NCBI Taxonomy" id="519442"/>
    <lineage>
        <taxon>Archaea</taxon>
        <taxon>Methanobacteriati</taxon>
        <taxon>Methanobacteriota</taxon>
        <taxon>Stenosarchaea group</taxon>
        <taxon>Halobacteria</taxon>
        <taxon>Halobacteriales</taxon>
        <taxon>Haloarculaceae</taxon>
        <taxon>Halorhabdus</taxon>
    </lineage>
</organism>
<feature type="compositionally biased region" description="Basic and acidic residues" evidence="1">
    <location>
        <begin position="168"/>
        <end position="182"/>
    </location>
</feature>
<feature type="compositionally biased region" description="Acidic residues" evidence="1">
    <location>
        <begin position="110"/>
        <end position="119"/>
    </location>
</feature>
<dbReference type="EMBL" id="CP001687">
    <property type="protein sequence ID" value="ACV10627.1"/>
    <property type="molecule type" value="Genomic_DNA"/>
</dbReference>
<feature type="region of interest" description="Disordered" evidence="1">
    <location>
        <begin position="104"/>
        <end position="252"/>
    </location>
</feature>
<dbReference type="KEGG" id="hut:Huta_0440"/>
<dbReference type="RefSeq" id="WP_012795504.1">
    <property type="nucleotide sequence ID" value="NC_013158.1"/>
</dbReference>
<name>C7NS20_HALUD</name>
<feature type="compositionally biased region" description="Basic and acidic residues" evidence="1">
    <location>
        <begin position="222"/>
        <end position="235"/>
    </location>
</feature>